<evidence type="ECO:0000313" key="2">
    <source>
        <dbReference type="EMBL" id="CAO95036.1"/>
    </source>
</evidence>
<accession>B2VB73</accession>
<dbReference type="HOGENOM" id="CLU_182912_2_2_6"/>
<evidence type="ECO:0000313" key="3">
    <source>
        <dbReference type="Proteomes" id="UP000001726"/>
    </source>
</evidence>
<geneLocation type="plasmid" evidence="2 3">
    <name>pET46</name>
</geneLocation>
<dbReference type="EMBL" id="CU468133">
    <property type="protein sequence ID" value="CAO95036.1"/>
    <property type="molecule type" value="Genomic_DNA"/>
</dbReference>
<keyword evidence="2" id="KW-0614">Plasmid</keyword>
<comment type="similarity">
    <text evidence="1">Belongs to the UPF0401 family.</text>
</comment>
<name>B2VB73_ERWT9</name>
<dbReference type="Proteomes" id="UP000001726">
    <property type="component" value="Plasmid pET46"/>
</dbReference>
<protein>
    <submittedName>
        <fullName evidence="2">Uncharacterized protein</fullName>
    </submittedName>
</protein>
<reference evidence="2 3" key="1">
    <citation type="journal article" date="2008" name="Environ. Microbiol.">
        <title>The genome of Erwinia tasmaniensis strain Et1/99, a non-pathogenic bacterium in the genus Erwinia.</title>
        <authorList>
            <person name="Kube M."/>
            <person name="Migdoll A.M."/>
            <person name="Mueller I."/>
            <person name="Kuhl H."/>
            <person name="Beck A."/>
            <person name="Reinhardt R."/>
            <person name="Geider K."/>
        </authorList>
    </citation>
    <scope>NUCLEOTIDE SEQUENCE [LARGE SCALE GENOMIC DNA]</scope>
    <source>
        <strain evidence="3">DSM 17950 / CFBP 7177 / CIP 109463 / NCPPB 4357 / Et1/99</strain>
        <plasmid evidence="3">pET46</plasmid>
    </source>
</reference>
<sequence>MHTMTSTQNGTTTEMRCVAALGNGTFTREKALNVTAAFSNVFIDDDQGSHFRLVVREPSGSFI</sequence>
<dbReference type="Gene3D" id="3.30.160.130">
    <property type="entry name" value="ykff protein like domains"/>
    <property type="match status" value="1"/>
</dbReference>
<proteinExistence type="inferred from homology"/>
<dbReference type="KEGG" id="eta:ETA_pET460460"/>
<organism evidence="2 3">
    <name type="scientific">Erwinia tasmaniensis (strain DSM 17950 / CFBP 7177 / CIP 109463 / NCPPB 4357 / Et1/99)</name>
    <dbReference type="NCBI Taxonomy" id="465817"/>
    <lineage>
        <taxon>Bacteria</taxon>
        <taxon>Pseudomonadati</taxon>
        <taxon>Pseudomonadota</taxon>
        <taxon>Gammaproteobacteria</taxon>
        <taxon>Enterobacterales</taxon>
        <taxon>Erwiniaceae</taxon>
        <taxon>Erwinia</taxon>
    </lineage>
</organism>
<dbReference type="InterPro" id="IPR009253">
    <property type="entry name" value="DUF905"/>
</dbReference>
<gene>
    <name evidence="2" type="ordered locus">ETA_pET460460</name>
</gene>
<dbReference type="Pfam" id="PF06006">
    <property type="entry name" value="DUF905"/>
    <property type="match status" value="1"/>
</dbReference>
<dbReference type="SUPFAM" id="SSF54786">
    <property type="entry name" value="YcfA/nrd intein domain"/>
    <property type="match status" value="1"/>
</dbReference>
<evidence type="ECO:0000256" key="1">
    <source>
        <dbReference type="ARBA" id="ARBA00007059"/>
    </source>
</evidence>
<keyword evidence="3" id="KW-1185">Reference proteome</keyword>
<dbReference type="InterPro" id="IPR038612">
    <property type="entry name" value="YkfF-like_sf"/>
</dbReference>
<dbReference type="AlphaFoldDB" id="B2VB73"/>